<name>A0A1M7LHL8_9FLAO</name>
<gene>
    <name evidence="1" type="ORF">SAMN05216269_1073</name>
</gene>
<sequence>MFASNIFKKNYPVIKCYRNNCEKKEKNADKPLFKLTSVVVFVKKKGNKFKKNNSAKSD</sequence>
<protein>
    <submittedName>
        <fullName evidence="1">Uncharacterized protein</fullName>
    </submittedName>
</protein>
<accession>A0A1M7LHL8</accession>
<organism evidence="1 2">
    <name type="scientific">Flavobacterium xinjiangense</name>
    <dbReference type="NCBI Taxonomy" id="178356"/>
    <lineage>
        <taxon>Bacteria</taxon>
        <taxon>Pseudomonadati</taxon>
        <taxon>Bacteroidota</taxon>
        <taxon>Flavobacteriia</taxon>
        <taxon>Flavobacteriales</taxon>
        <taxon>Flavobacteriaceae</taxon>
        <taxon>Flavobacterium</taxon>
    </lineage>
</organism>
<dbReference type="AlphaFoldDB" id="A0A1M7LHL8"/>
<evidence type="ECO:0000313" key="2">
    <source>
        <dbReference type="Proteomes" id="UP000184092"/>
    </source>
</evidence>
<reference evidence="2" key="1">
    <citation type="submission" date="2016-11" db="EMBL/GenBank/DDBJ databases">
        <authorList>
            <person name="Varghese N."/>
            <person name="Submissions S."/>
        </authorList>
    </citation>
    <scope>NUCLEOTIDE SEQUENCE [LARGE SCALE GENOMIC DNA]</scope>
    <source>
        <strain evidence="2">CGMCC 1.2749</strain>
    </source>
</reference>
<evidence type="ECO:0000313" key="1">
    <source>
        <dbReference type="EMBL" id="SHM77456.1"/>
    </source>
</evidence>
<dbReference type="Proteomes" id="UP000184092">
    <property type="component" value="Unassembled WGS sequence"/>
</dbReference>
<keyword evidence="2" id="KW-1185">Reference proteome</keyword>
<dbReference type="EMBL" id="FRCL01000007">
    <property type="protein sequence ID" value="SHM77456.1"/>
    <property type="molecule type" value="Genomic_DNA"/>
</dbReference>
<proteinExistence type="predicted"/>